<keyword evidence="6" id="KW-1185">Reference proteome</keyword>
<keyword evidence="3" id="KW-0539">Nucleus</keyword>
<evidence type="ECO:0000256" key="3">
    <source>
        <dbReference type="ARBA" id="ARBA00023242"/>
    </source>
</evidence>
<gene>
    <name evidence="5" type="ORF">QVD17_31897</name>
</gene>
<dbReference type="NCBIfam" id="TIGR01557">
    <property type="entry name" value="myb_SHAQKYF"/>
    <property type="match status" value="1"/>
</dbReference>
<dbReference type="GO" id="GO:0003700">
    <property type="term" value="F:DNA-binding transcription factor activity"/>
    <property type="evidence" value="ECO:0007669"/>
    <property type="project" value="InterPro"/>
</dbReference>
<dbReference type="Proteomes" id="UP001229421">
    <property type="component" value="Unassembled WGS sequence"/>
</dbReference>
<dbReference type="PANTHER" id="PTHR31442:SF40">
    <property type="entry name" value="HOMEODOMAIN-LIKE SUPERFAMILY PROTEIN"/>
    <property type="match status" value="1"/>
</dbReference>
<dbReference type="PANTHER" id="PTHR31442">
    <property type="entry name" value="HOMEODOMAIN-LIKE SUPERFAMILY PROTEIN-RELATED"/>
    <property type="match status" value="1"/>
</dbReference>
<proteinExistence type="predicted"/>
<feature type="compositionally biased region" description="Polar residues" evidence="4">
    <location>
        <begin position="12"/>
        <end position="31"/>
    </location>
</feature>
<organism evidence="5 6">
    <name type="scientific">Tagetes erecta</name>
    <name type="common">African marigold</name>
    <dbReference type="NCBI Taxonomy" id="13708"/>
    <lineage>
        <taxon>Eukaryota</taxon>
        <taxon>Viridiplantae</taxon>
        <taxon>Streptophyta</taxon>
        <taxon>Embryophyta</taxon>
        <taxon>Tracheophyta</taxon>
        <taxon>Spermatophyta</taxon>
        <taxon>Magnoliopsida</taxon>
        <taxon>eudicotyledons</taxon>
        <taxon>Gunneridae</taxon>
        <taxon>Pentapetalae</taxon>
        <taxon>asterids</taxon>
        <taxon>campanulids</taxon>
        <taxon>Asterales</taxon>
        <taxon>Asteraceae</taxon>
        <taxon>Asteroideae</taxon>
        <taxon>Heliantheae alliance</taxon>
        <taxon>Tageteae</taxon>
        <taxon>Tagetes</taxon>
    </lineage>
</organism>
<feature type="region of interest" description="Disordered" evidence="4">
    <location>
        <begin position="76"/>
        <end position="115"/>
    </location>
</feature>
<dbReference type="GO" id="GO:0005634">
    <property type="term" value="C:nucleus"/>
    <property type="evidence" value="ECO:0007669"/>
    <property type="project" value="TreeGrafter"/>
</dbReference>
<keyword evidence="1" id="KW-0805">Transcription regulation</keyword>
<dbReference type="EMBL" id="JAUHHV010000008">
    <property type="protein sequence ID" value="KAK1416109.1"/>
    <property type="molecule type" value="Genomic_DNA"/>
</dbReference>
<dbReference type="InterPro" id="IPR006447">
    <property type="entry name" value="Myb_dom_plants"/>
</dbReference>
<evidence type="ECO:0000313" key="5">
    <source>
        <dbReference type="EMBL" id="KAK1416109.1"/>
    </source>
</evidence>
<dbReference type="InterPro" id="IPR044841">
    <property type="entry name" value="LUX/BOA-like"/>
</dbReference>
<evidence type="ECO:0000256" key="2">
    <source>
        <dbReference type="ARBA" id="ARBA00023163"/>
    </source>
</evidence>
<feature type="compositionally biased region" description="Basic and acidic residues" evidence="4">
    <location>
        <begin position="1"/>
        <end position="11"/>
    </location>
</feature>
<keyword evidence="2" id="KW-0804">Transcription</keyword>
<evidence type="ECO:0000313" key="6">
    <source>
        <dbReference type="Proteomes" id="UP001229421"/>
    </source>
</evidence>
<dbReference type="SUPFAM" id="SSF46689">
    <property type="entry name" value="Homeodomain-like"/>
    <property type="match status" value="1"/>
</dbReference>
<evidence type="ECO:0000256" key="4">
    <source>
        <dbReference type="SAM" id="MobiDB-lite"/>
    </source>
</evidence>
<dbReference type="GO" id="GO:0003677">
    <property type="term" value="F:DNA binding"/>
    <property type="evidence" value="ECO:0007669"/>
    <property type="project" value="InterPro"/>
</dbReference>
<protein>
    <recommendedName>
        <fullName evidence="7">HTH myb-type domain-containing protein</fullName>
    </recommendedName>
</protein>
<evidence type="ECO:0000256" key="1">
    <source>
        <dbReference type="ARBA" id="ARBA00023015"/>
    </source>
</evidence>
<feature type="region of interest" description="Disordered" evidence="4">
    <location>
        <begin position="1"/>
        <end position="31"/>
    </location>
</feature>
<comment type="caution">
    <text evidence="5">The sequence shown here is derived from an EMBL/GenBank/DDBJ whole genome shotgun (WGS) entry which is preliminary data.</text>
</comment>
<name>A0AAD8K496_TARER</name>
<evidence type="ECO:0008006" key="7">
    <source>
        <dbReference type="Google" id="ProtNLM"/>
    </source>
</evidence>
<accession>A0AAD8K496</accession>
<dbReference type="InterPro" id="IPR009057">
    <property type="entry name" value="Homeodomain-like_sf"/>
</dbReference>
<dbReference type="Gene3D" id="1.10.10.60">
    <property type="entry name" value="Homeodomain-like"/>
    <property type="match status" value="1"/>
</dbReference>
<reference evidence="5" key="1">
    <citation type="journal article" date="2023" name="bioRxiv">
        <title>Improved chromosome-level genome assembly for marigold (Tagetes erecta).</title>
        <authorList>
            <person name="Jiang F."/>
            <person name="Yuan L."/>
            <person name="Wang S."/>
            <person name="Wang H."/>
            <person name="Xu D."/>
            <person name="Wang A."/>
            <person name="Fan W."/>
        </authorList>
    </citation>
    <scope>NUCLEOTIDE SEQUENCE</scope>
    <source>
        <strain evidence="5">WSJ</strain>
        <tissue evidence="5">Leaf</tissue>
    </source>
</reference>
<dbReference type="AlphaFoldDB" id="A0AAD8K496"/>
<sequence>MKNVQRVDPRESTVNNNAAIDHNNVSSGNLTDHQALDINSQVDHVMYKQVTYEDLFSSSEDDDDDDQEDVAEISRKETIGIGSTKKADKGKQPVKLKRKNDQHVPCSKKKQENKTRISWKGELEDKFRVAMRELGDQAQSREIVRHMNMPGLTRHHVASHLQKYRIKQKTIEANIAAIAQKRSNLQLQSFANEDNESNVRSKSHMRTGMINLVGSSYVSIDNIRVLLREALPLPLPIRNFGDIQIANINNGGQGTESQLMGHGYGNAMQPQVTCDIYSNHAFEEAMARYAFGVPLDGSVGAALDNDLSRTNLE</sequence>